<gene>
    <name evidence="2" type="ORF">IM725_09070</name>
</gene>
<feature type="chain" id="PRO_5047131680" evidence="1">
    <location>
        <begin position="24"/>
        <end position="117"/>
    </location>
</feature>
<proteinExistence type="predicted"/>
<name>A0ABR9SED3_9BURK</name>
<dbReference type="RefSeq" id="WP_193780255.1">
    <property type="nucleotide sequence ID" value="NZ_JADDOJ010000029.1"/>
</dbReference>
<evidence type="ECO:0000313" key="2">
    <source>
        <dbReference type="EMBL" id="MBE7940718.1"/>
    </source>
</evidence>
<evidence type="ECO:0000313" key="3">
    <source>
        <dbReference type="Proteomes" id="UP000715965"/>
    </source>
</evidence>
<feature type="signal peptide" evidence="1">
    <location>
        <begin position="1"/>
        <end position="23"/>
    </location>
</feature>
<keyword evidence="1" id="KW-0732">Signal</keyword>
<dbReference type="Pfam" id="PF11604">
    <property type="entry name" value="CusF_Ec"/>
    <property type="match status" value="1"/>
</dbReference>
<keyword evidence="3" id="KW-1185">Reference proteome</keyword>
<sequence>MKVIRTLSVTTLALSCIAGGVHAQGMSLSPSAKSASTKAVASTLPLVNAEVRKVDEKKGLIVLKHEDIPNIAMPAMTMGFDIADKKMLNGVKAGDKVKFQAAIVGGKATVTELERAR</sequence>
<dbReference type="EMBL" id="JADDOJ010000029">
    <property type="protein sequence ID" value="MBE7940718.1"/>
    <property type="molecule type" value="Genomic_DNA"/>
</dbReference>
<dbReference type="InterPro" id="IPR021647">
    <property type="entry name" value="CusF_Ec"/>
</dbReference>
<comment type="caution">
    <text evidence="2">The sequence shown here is derived from an EMBL/GenBank/DDBJ whole genome shotgun (WGS) entry which is preliminary data.</text>
</comment>
<dbReference type="Proteomes" id="UP000715965">
    <property type="component" value="Unassembled WGS sequence"/>
</dbReference>
<dbReference type="Gene3D" id="2.40.50.320">
    <property type="entry name" value="Copper binding periplasmic protein CusF"/>
    <property type="match status" value="1"/>
</dbReference>
<protein>
    <submittedName>
        <fullName evidence="2">Copper-binding protein</fullName>
    </submittedName>
</protein>
<dbReference type="InterPro" id="IPR042230">
    <property type="entry name" value="CusF_sf"/>
</dbReference>
<reference evidence="2 3" key="1">
    <citation type="submission" date="2020-10" db="EMBL/GenBank/DDBJ databases">
        <title>Draft genome of Ramlibacter aquaticus LMG 30558.</title>
        <authorList>
            <person name="Props R."/>
        </authorList>
    </citation>
    <scope>NUCLEOTIDE SEQUENCE [LARGE SCALE GENOMIC DNA]</scope>
    <source>
        <strain evidence="2 3">LMG 30558</strain>
    </source>
</reference>
<dbReference type="PROSITE" id="PS51257">
    <property type="entry name" value="PROKAR_LIPOPROTEIN"/>
    <property type="match status" value="1"/>
</dbReference>
<organism evidence="2 3">
    <name type="scientific">Ramlibacter aquaticus</name>
    <dbReference type="NCBI Taxonomy" id="2780094"/>
    <lineage>
        <taxon>Bacteria</taxon>
        <taxon>Pseudomonadati</taxon>
        <taxon>Pseudomonadota</taxon>
        <taxon>Betaproteobacteria</taxon>
        <taxon>Burkholderiales</taxon>
        <taxon>Comamonadaceae</taxon>
        <taxon>Ramlibacter</taxon>
    </lineage>
</organism>
<accession>A0ABR9SED3</accession>
<evidence type="ECO:0000256" key="1">
    <source>
        <dbReference type="SAM" id="SignalP"/>
    </source>
</evidence>